<feature type="signal peptide" evidence="1">
    <location>
        <begin position="1"/>
        <end position="25"/>
    </location>
</feature>
<sequence length="201" mass="21156">MRGYFMKKIICAALAAAMPLAPASAATCWKKDHVEAAQVRNFEMMLMVSALRCNTSAYDFLPAYNQFVREKRTALVEVNDALRSHFADVAGLEGGLDSYDDYVIMLANSYGAGAGGLECRDLQAIQAAANAVPANRAAIWKLSESAGIAPRIDAPQCDMAIALANDLLADEGVSGGSVGRSIAMAEGAARLPSAQVRGPAN</sequence>
<dbReference type="AlphaFoldDB" id="A0A084ELB9"/>
<name>A0A084ELB9_SPHYA</name>
<evidence type="ECO:0008006" key="4">
    <source>
        <dbReference type="Google" id="ProtNLM"/>
    </source>
</evidence>
<reference evidence="2 3" key="1">
    <citation type="submission" date="2014-03" db="EMBL/GenBank/DDBJ databases">
        <title>Genome sequence of Sphingobium yanoikuyae B1.</title>
        <authorList>
            <person name="Gan H.M."/>
            <person name="Gan H.Y."/>
            <person name="Savka M.A."/>
        </authorList>
    </citation>
    <scope>NUCLEOTIDE SEQUENCE [LARGE SCALE GENOMIC DNA]</scope>
    <source>
        <strain evidence="2 3">B1</strain>
    </source>
</reference>
<evidence type="ECO:0000313" key="3">
    <source>
        <dbReference type="Proteomes" id="UP000028534"/>
    </source>
</evidence>
<accession>A0A084ELB9</accession>
<protein>
    <recommendedName>
        <fullName evidence="4">S-adenosyl-L-homocysteine hydrolase</fullName>
    </recommendedName>
</protein>
<dbReference type="Proteomes" id="UP000028534">
    <property type="component" value="Unassembled WGS sequence"/>
</dbReference>
<dbReference type="PATRIC" id="fig|13690.10.peg.2539"/>
<evidence type="ECO:0000313" key="2">
    <source>
        <dbReference type="EMBL" id="KEZ18761.1"/>
    </source>
</evidence>
<dbReference type="STRING" id="13690.AX777_23610"/>
<proteinExistence type="predicted"/>
<feature type="chain" id="PRO_5001774519" description="S-adenosyl-L-homocysteine hydrolase" evidence="1">
    <location>
        <begin position="26"/>
        <end position="201"/>
    </location>
</feature>
<organism evidence="2 3">
    <name type="scientific">Sphingobium yanoikuyae</name>
    <name type="common">Sphingomonas yanoikuyae</name>
    <dbReference type="NCBI Taxonomy" id="13690"/>
    <lineage>
        <taxon>Bacteria</taxon>
        <taxon>Pseudomonadati</taxon>
        <taxon>Pseudomonadota</taxon>
        <taxon>Alphaproteobacteria</taxon>
        <taxon>Sphingomonadales</taxon>
        <taxon>Sphingomonadaceae</taxon>
        <taxon>Sphingobium</taxon>
    </lineage>
</organism>
<keyword evidence="1" id="KW-0732">Signal</keyword>
<evidence type="ECO:0000256" key="1">
    <source>
        <dbReference type="SAM" id="SignalP"/>
    </source>
</evidence>
<gene>
    <name evidence="2" type="ORF">CP98_02473</name>
</gene>
<comment type="caution">
    <text evidence="2">The sequence shown here is derived from an EMBL/GenBank/DDBJ whole genome shotgun (WGS) entry which is preliminary data.</text>
</comment>
<dbReference type="EMBL" id="JGVR01000014">
    <property type="protein sequence ID" value="KEZ18761.1"/>
    <property type="molecule type" value="Genomic_DNA"/>
</dbReference>
<dbReference type="RefSeq" id="WP_037519720.1">
    <property type="nucleotide sequence ID" value="NZ_JGVR01000014.1"/>
</dbReference>
<dbReference type="eggNOG" id="ENOG502ZXKW">
    <property type="taxonomic scope" value="Bacteria"/>
</dbReference>